<sequence length="137" mass="15146">MSTFKNADEVYTYIGGIFDIATKEQAFVEATTGTGLVVKLIQTDPDAVLVIDFPGQKVTTGDAARDMDATVQLRMSSDNSNRFWQGKLNFTLAMAQRKVKLDGKRSVALKLLPLTAGLFDVYKKLLVDNGREDLLIR</sequence>
<accession>A0A231H2R2</accession>
<feature type="domain" description="SCP2" evidence="1">
    <location>
        <begin position="29"/>
        <end position="111"/>
    </location>
</feature>
<dbReference type="Proteomes" id="UP000215506">
    <property type="component" value="Unassembled WGS sequence"/>
</dbReference>
<dbReference type="Gene3D" id="3.30.1050.10">
    <property type="entry name" value="SCP2 sterol-binding domain"/>
    <property type="match status" value="1"/>
</dbReference>
<evidence type="ECO:0000313" key="2">
    <source>
        <dbReference type="EMBL" id="OXR43139.1"/>
    </source>
</evidence>
<dbReference type="RefSeq" id="WP_094026461.1">
    <property type="nucleotide sequence ID" value="NZ_NGAF01000010.1"/>
</dbReference>
<dbReference type="EMBL" id="NGAF01000010">
    <property type="protein sequence ID" value="OXR43139.1"/>
    <property type="molecule type" value="Genomic_DNA"/>
</dbReference>
<dbReference type="AlphaFoldDB" id="A0A231H2R2"/>
<keyword evidence="3" id="KW-1185">Reference proteome</keyword>
<comment type="caution">
    <text evidence="2">The sequence shown here is derived from an EMBL/GenBank/DDBJ whole genome shotgun (WGS) entry which is preliminary data.</text>
</comment>
<dbReference type="InterPro" id="IPR003033">
    <property type="entry name" value="SCP2_sterol-bd_dom"/>
</dbReference>
<dbReference type="Pfam" id="PF02036">
    <property type="entry name" value="SCP2"/>
    <property type="match status" value="1"/>
</dbReference>
<name>A0A231H2R2_9NOCA</name>
<proteinExistence type="predicted"/>
<dbReference type="SUPFAM" id="SSF55718">
    <property type="entry name" value="SCP-like"/>
    <property type="match status" value="1"/>
</dbReference>
<dbReference type="InterPro" id="IPR036527">
    <property type="entry name" value="SCP2_sterol-bd_dom_sf"/>
</dbReference>
<evidence type="ECO:0000259" key="1">
    <source>
        <dbReference type="Pfam" id="PF02036"/>
    </source>
</evidence>
<organism evidence="2 3">
    <name type="scientific">Nocardia cerradoensis</name>
    <dbReference type="NCBI Taxonomy" id="85688"/>
    <lineage>
        <taxon>Bacteria</taxon>
        <taxon>Bacillati</taxon>
        <taxon>Actinomycetota</taxon>
        <taxon>Actinomycetes</taxon>
        <taxon>Mycobacteriales</taxon>
        <taxon>Nocardiaceae</taxon>
        <taxon>Nocardia</taxon>
    </lineage>
</organism>
<evidence type="ECO:0000313" key="3">
    <source>
        <dbReference type="Proteomes" id="UP000215506"/>
    </source>
</evidence>
<protein>
    <recommendedName>
        <fullName evidence="1">SCP2 domain-containing protein</fullName>
    </recommendedName>
</protein>
<reference evidence="2 3" key="1">
    <citation type="submission" date="2017-07" db="EMBL/GenBank/DDBJ databases">
        <title>First draft Genome Sequence of Nocardia cerradoensis isolated from human infection.</title>
        <authorList>
            <person name="Carrasco G."/>
        </authorList>
    </citation>
    <scope>NUCLEOTIDE SEQUENCE [LARGE SCALE GENOMIC DNA]</scope>
    <source>
        <strain evidence="2 3">CNM20130759</strain>
    </source>
</reference>
<gene>
    <name evidence="2" type="ORF">B7C42_04561</name>
</gene>